<dbReference type="AlphaFoldDB" id="A0A9W4KXZ6"/>
<evidence type="ECO:0000313" key="2">
    <source>
        <dbReference type="Proteomes" id="UP000789326"/>
    </source>
</evidence>
<name>A0A9W4KXZ6_9BACI</name>
<organism evidence="1 2">
    <name type="scientific">Peribacillus simplex</name>
    <dbReference type="NCBI Taxonomy" id="1478"/>
    <lineage>
        <taxon>Bacteria</taxon>
        <taxon>Bacillati</taxon>
        <taxon>Bacillota</taxon>
        <taxon>Bacilli</taxon>
        <taxon>Bacillales</taxon>
        <taxon>Bacillaceae</taxon>
        <taxon>Peribacillus</taxon>
    </lineage>
</organism>
<dbReference type="Proteomes" id="UP000789326">
    <property type="component" value="Unassembled WGS sequence"/>
</dbReference>
<reference evidence="1" key="1">
    <citation type="submission" date="2021-11" db="EMBL/GenBank/DDBJ databases">
        <authorList>
            <person name="Bulgarelli D."/>
        </authorList>
    </citation>
    <scope>NUCLEOTIDE SEQUENCE</scope>
    <source>
        <strain evidence="1">Bi133</strain>
    </source>
</reference>
<dbReference type="RefSeq" id="WP_230302269.1">
    <property type="nucleotide sequence ID" value="NZ_CAKKMG010000034.1"/>
</dbReference>
<evidence type="ECO:0000313" key="1">
    <source>
        <dbReference type="EMBL" id="CAH0231378.1"/>
    </source>
</evidence>
<proteinExistence type="predicted"/>
<sequence length="281" mass="32269">MTRIKSIGRFCASDKNGYIRNDSSLKKVKPEFLMLIEEVVENYQTHLGLDLHSIYIRGSVPRGLGMKGVSDLDTIAITNKKTTNIDLKWVDMAEQELNNKFSAVNGVEFSFYHIEDILGTTTFSIIPFMIKTHSVCVYGEDLTTQIPDFRADKTVGNEHLINLKNQIEQAKNALVDNDDNEDIIDCCVWIMKILVRAGLALVIVEENLYTRDLYPAYKLFAKHFPEKEPEMKQALQYAIEPPKNPEDILVILNKFGNWMIYEAEKWIQTYNPNKVKNLEIS</sequence>
<gene>
    <name evidence="1" type="ORF">SRABI133_02645</name>
</gene>
<accession>A0A9W4KXZ6</accession>
<dbReference type="EMBL" id="CAKKMG010000034">
    <property type="protein sequence ID" value="CAH0231378.1"/>
    <property type="molecule type" value="Genomic_DNA"/>
</dbReference>
<evidence type="ECO:0008006" key="3">
    <source>
        <dbReference type="Google" id="ProtNLM"/>
    </source>
</evidence>
<comment type="caution">
    <text evidence="1">The sequence shown here is derived from an EMBL/GenBank/DDBJ whole genome shotgun (WGS) entry which is preliminary data.</text>
</comment>
<protein>
    <recommendedName>
        <fullName evidence="3">Nucleotidyltransferase</fullName>
    </recommendedName>
</protein>